<keyword evidence="15" id="KW-1185">Reference proteome</keyword>
<dbReference type="OrthoDB" id="1394818at2759"/>
<dbReference type="SUPFAM" id="SSF52047">
    <property type="entry name" value="RNI-like"/>
    <property type="match status" value="1"/>
</dbReference>
<dbReference type="Pfam" id="PF00560">
    <property type="entry name" value="LRR_1"/>
    <property type="match status" value="3"/>
</dbReference>
<evidence type="ECO:0000256" key="8">
    <source>
        <dbReference type="ARBA" id="ARBA00022989"/>
    </source>
</evidence>
<gene>
    <name evidence="14" type="ORF">G2W53_016678</name>
</gene>
<keyword evidence="3" id="KW-1003">Cell membrane</keyword>
<name>A0A834WQE6_9FABA</name>
<dbReference type="InterPro" id="IPR003591">
    <property type="entry name" value="Leu-rich_rpt_typical-subtyp"/>
</dbReference>
<evidence type="ECO:0000256" key="12">
    <source>
        <dbReference type="SAM" id="Phobius"/>
    </source>
</evidence>
<evidence type="ECO:0000256" key="6">
    <source>
        <dbReference type="ARBA" id="ARBA00022729"/>
    </source>
</evidence>
<evidence type="ECO:0000259" key="13">
    <source>
        <dbReference type="Pfam" id="PF08263"/>
    </source>
</evidence>
<dbReference type="PROSITE" id="PS51450">
    <property type="entry name" value="LRR"/>
    <property type="match status" value="1"/>
</dbReference>
<dbReference type="SUPFAM" id="SSF52058">
    <property type="entry name" value="L domain-like"/>
    <property type="match status" value="1"/>
</dbReference>
<evidence type="ECO:0000256" key="5">
    <source>
        <dbReference type="ARBA" id="ARBA00022692"/>
    </source>
</evidence>
<feature type="domain" description="Leucine-rich repeat-containing N-terminal plant-type" evidence="13">
    <location>
        <begin position="16"/>
        <end position="57"/>
    </location>
</feature>
<keyword evidence="11" id="KW-0325">Glycoprotein</keyword>
<evidence type="ECO:0000256" key="11">
    <source>
        <dbReference type="ARBA" id="ARBA00023180"/>
    </source>
</evidence>
<proteinExistence type="inferred from homology"/>
<keyword evidence="9 12" id="KW-0472">Membrane</keyword>
<dbReference type="Proteomes" id="UP000634136">
    <property type="component" value="Unassembled WGS sequence"/>
</dbReference>
<dbReference type="SMART" id="SM00369">
    <property type="entry name" value="LRR_TYP"/>
    <property type="match status" value="5"/>
</dbReference>
<dbReference type="Pfam" id="PF08263">
    <property type="entry name" value="LRRNT_2"/>
    <property type="match status" value="1"/>
</dbReference>
<dbReference type="Gene3D" id="3.80.10.10">
    <property type="entry name" value="Ribonuclease Inhibitor"/>
    <property type="match status" value="4"/>
</dbReference>
<dbReference type="EMBL" id="JAAIUW010000006">
    <property type="protein sequence ID" value="KAF7825514.1"/>
    <property type="molecule type" value="Genomic_DNA"/>
</dbReference>
<evidence type="ECO:0000256" key="10">
    <source>
        <dbReference type="ARBA" id="ARBA00023170"/>
    </source>
</evidence>
<keyword evidence="6" id="KW-0732">Signal</keyword>
<evidence type="ECO:0000256" key="3">
    <source>
        <dbReference type="ARBA" id="ARBA00022475"/>
    </source>
</evidence>
<evidence type="ECO:0000313" key="15">
    <source>
        <dbReference type="Proteomes" id="UP000634136"/>
    </source>
</evidence>
<comment type="similarity">
    <text evidence="2">Belongs to the RLP family.</text>
</comment>
<dbReference type="PANTHER" id="PTHR48061:SF2">
    <property type="entry name" value="RECEPTOR LIKE PROTEIN 30-LIKE"/>
    <property type="match status" value="1"/>
</dbReference>
<dbReference type="InterPro" id="IPR046956">
    <property type="entry name" value="RLP23-like"/>
</dbReference>
<feature type="transmembrane region" description="Helical" evidence="12">
    <location>
        <begin position="629"/>
        <end position="650"/>
    </location>
</feature>
<comment type="subcellular location">
    <subcellularLocation>
        <location evidence="1">Cell membrane</location>
        <topology evidence="1">Single-pass type I membrane protein</topology>
    </subcellularLocation>
</comment>
<keyword evidence="5 12" id="KW-0812">Transmembrane</keyword>
<evidence type="ECO:0000256" key="4">
    <source>
        <dbReference type="ARBA" id="ARBA00022614"/>
    </source>
</evidence>
<evidence type="ECO:0000256" key="1">
    <source>
        <dbReference type="ARBA" id="ARBA00004251"/>
    </source>
</evidence>
<keyword evidence="7" id="KW-0677">Repeat</keyword>
<evidence type="ECO:0000256" key="2">
    <source>
        <dbReference type="ARBA" id="ARBA00009592"/>
    </source>
</evidence>
<dbReference type="PANTHER" id="PTHR48061">
    <property type="entry name" value="LEUCINE-RICH REPEAT RECEPTOR PROTEIN KINASE EMS1-LIKE-RELATED"/>
    <property type="match status" value="1"/>
</dbReference>
<dbReference type="GO" id="GO:0005886">
    <property type="term" value="C:plasma membrane"/>
    <property type="evidence" value="ECO:0007669"/>
    <property type="project" value="UniProtKB-SubCell"/>
</dbReference>
<comment type="caution">
    <text evidence="14">The sequence shown here is derived from an EMBL/GenBank/DDBJ whole genome shotgun (WGS) entry which is preliminary data.</text>
</comment>
<accession>A0A834WQE6</accession>
<protein>
    <submittedName>
        <fullName evidence="14">Receptor-like protein 12</fullName>
    </submittedName>
</protein>
<evidence type="ECO:0000313" key="14">
    <source>
        <dbReference type="EMBL" id="KAF7825514.1"/>
    </source>
</evidence>
<dbReference type="InterPro" id="IPR032675">
    <property type="entry name" value="LRR_dom_sf"/>
</dbReference>
<dbReference type="AlphaFoldDB" id="A0A834WQE6"/>
<dbReference type="InterPro" id="IPR013210">
    <property type="entry name" value="LRR_N_plant-typ"/>
</dbReference>
<keyword evidence="10 14" id="KW-0675">Receptor</keyword>
<dbReference type="InterPro" id="IPR001611">
    <property type="entry name" value="Leu-rich_rpt"/>
</dbReference>
<reference evidence="14" key="1">
    <citation type="submission" date="2020-09" db="EMBL/GenBank/DDBJ databases">
        <title>Genome-Enabled Discovery of Anthraquinone Biosynthesis in Senna tora.</title>
        <authorList>
            <person name="Kang S.-H."/>
            <person name="Pandey R.P."/>
            <person name="Lee C.-M."/>
            <person name="Sim J.-S."/>
            <person name="Jeong J.-T."/>
            <person name="Choi B.-S."/>
            <person name="Jung M."/>
            <person name="Ginzburg D."/>
            <person name="Zhao K."/>
            <person name="Won S.Y."/>
            <person name="Oh T.-J."/>
            <person name="Yu Y."/>
            <person name="Kim N.-H."/>
            <person name="Lee O.R."/>
            <person name="Lee T.-H."/>
            <person name="Bashyal P."/>
            <person name="Kim T.-S."/>
            <person name="Lee W.-H."/>
            <person name="Kawkins C."/>
            <person name="Kim C.-K."/>
            <person name="Kim J.S."/>
            <person name="Ahn B.O."/>
            <person name="Rhee S.Y."/>
            <person name="Sohng J.K."/>
        </authorList>
    </citation>
    <scope>NUCLEOTIDE SEQUENCE</scope>
    <source>
        <tissue evidence="14">Leaf</tissue>
    </source>
</reference>
<keyword evidence="8 12" id="KW-1133">Transmembrane helix</keyword>
<keyword evidence="4" id="KW-0433">Leucine-rich repeat</keyword>
<evidence type="ECO:0000256" key="7">
    <source>
        <dbReference type="ARBA" id="ARBA00022737"/>
    </source>
</evidence>
<dbReference type="Pfam" id="PF13855">
    <property type="entry name" value="LRR_8"/>
    <property type="match status" value="1"/>
</dbReference>
<organism evidence="14 15">
    <name type="scientific">Senna tora</name>
    <dbReference type="NCBI Taxonomy" id="362788"/>
    <lineage>
        <taxon>Eukaryota</taxon>
        <taxon>Viridiplantae</taxon>
        <taxon>Streptophyta</taxon>
        <taxon>Embryophyta</taxon>
        <taxon>Tracheophyta</taxon>
        <taxon>Spermatophyta</taxon>
        <taxon>Magnoliopsida</taxon>
        <taxon>eudicotyledons</taxon>
        <taxon>Gunneridae</taxon>
        <taxon>Pentapetalae</taxon>
        <taxon>rosids</taxon>
        <taxon>fabids</taxon>
        <taxon>Fabales</taxon>
        <taxon>Fabaceae</taxon>
        <taxon>Caesalpinioideae</taxon>
        <taxon>Cassia clade</taxon>
        <taxon>Senna</taxon>
    </lineage>
</organism>
<sequence>MCVCSHVSVVSGFCLEDQQSLLLQLKSELRFFSEDSTKLVSWNPLLPCCKWRGVTCDDEGHVAGLDLSGEGIYGGLDNSSALFSLIYLQNLNLGINDFNSPIPPAIKNLKNLTSLDLSDAQFVGHIPIEISHLTRLVTLDLSSLFYYGDSVPLEITNLQKLLQNLTGIRILRLDGIWISAQGQEWSNALLALPSLEELSMTYCDLFGPVESLAKLENLSVIVLDGINLLSTVPETFANLKHLTKLSLYNCGLRGMFPQKIFQIETLSFVDISDNYDLCGSLPDLPLSGSLETLKVSNTNFSALQNLVHLDLSNNHIQGPIPSSIFKLSELQVLQLSSNKFTGTVKLDMIRSLRNLTTLHMSYNNLLVDLNTSLDANLSNIFPNLAILNLASCKLKEFPMLDRNKFLKNLDLSNNEIEGLIPNWIWKLENLYHLNLSCNFLRGFEGSLLNLTAHFEFLDLHSNQLQGQIPIFSNGSYIFYLDYSNNNFNSLIPSNIVLDLSNNNLEGTIPECLMHSVFALSLENNMLNGNLGNNQINGVFPCWLKKISKLRVLLLRANKFQGPIKCLDDNATRPLLQIVDLAFNNFSGLLPTKMFTTMEAMIHVEDQVSNVSDRSPFSASRNHDGIDLKLITGIEFGVVFGLGIVIGPLFLWKQWRIRYWKCVDNILCSIFPQLYLDYQRRDGRTYTVLRWRH</sequence>
<evidence type="ECO:0000256" key="9">
    <source>
        <dbReference type="ARBA" id="ARBA00023136"/>
    </source>
</evidence>